<keyword evidence="1" id="KW-0547">Nucleotide-binding</keyword>
<dbReference type="PANTHER" id="PTHR34698:SF2">
    <property type="entry name" value="5-OXOPROLINASE SUBUNIT B"/>
    <property type="match status" value="1"/>
</dbReference>
<dbReference type="GO" id="GO:0016740">
    <property type="term" value="F:transferase activity"/>
    <property type="evidence" value="ECO:0007669"/>
    <property type="project" value="UniProtKB-KW"/>
</dbReference>
<evidence type="ECO:0000313" key="6">
    <source>
        <dbReference type="Proteomes" id="UP000297647"/>
    </source>
</evidence>
<evidence type="ECO:0000256" key="2">
    <source>
        <dbReference type="ARBA" id="ARBA00022801"/>
    </source>
</evidence>
<dbReference type="AlphaFoldDB" id="A0A4Y9QL88"/>
<keyword evidence="2" id="KW-0378">Hydrolase</keyword>
<dbReference type="Proteomes" id="UP000297647">
    <property type="component" value="Unassembled WGS sequence"/>
</dbReference>
<dbReference type="Pfam" id="PF02682">
    <property type="entry name" value="CT_C_D"/>
    <property type="match status" value="1"/>
</dbReference>
<accession>A0A4Y9QL88</accession>
<organism evidence="5 6">
    <name type="scientific">Algoriphagus kandeliae</name>
    <dbReference type="NCBI Taxonomy" id="2562278"/>
    <lineage>
        <taxon>Bacteria</taxon>
        <taxon>Pseudomonadati</taxon>
        <taxon>Bacteroidota</taxon>
        <taxon>Cytophagia</taxon>
        <taxon>Cytophagales</taxon>
        <taxon>Cyclobacteriaceae</taxon>
        <taxon>Algoriphagus</taxon>
    </lineage>
</organism>
<keyword evidence="3" id="KW-0067">ATP-binding</keyword>
<dbReference type="SMART" id="SM00796">
    <property type="entry name" value="AHS1"/>
    <property type="match status" value="1"/>
</dbReference>
<dbReference type="InterPro" id="IPR010016">
    <property type="entry name" value="PxpB"/>
</dbReference>
<dbReference type="OrthoDB" id="9778567at2"/>
<evidence type="ECO:0000256" key="3">
    <source>
        <dbReference type="ARBA" id="ARBA00022840"/>
    </source>
</evidence>
<evidence type="ECO:0000259" key="4">
    <source>
        <dbReference type="SMART" id="SM00796"/>
    </source>
</evidence>
<dbReference type="PANTHER" id="PTHR34698">
    <property type="entry name" value="5-OXOPROLINASE SUBUNIT B"/>
    <property type="match status" value="1"/>
</dbReference>
<reference evidence="5 6" key="1">
    <citation type="submission" date="2019-03" db="EMBL/GenBank/DDBJ databases">
        <title>Algoriphagus sp. nov, a new strain isolated from root system soil of mangrove plant Kandelia.</title>
        <authorList>
            <person name="Yin Q."/>
            <person name="Wang K."/>
            <person name="Song Z."/>
        </authorList>
    </citation>
    <scope>NUCLEOTIDE SEQUENCE [LARGE SCALE GENOMIC DNA]</scope>
    <source>
        <strain evidence="5 6">XY-J91</strain>
    </source>
</reference>
<comment type="caution">
    <text evidence="5">The sequence shown here is derived from an EMBL/GenBank/DDBJ whole genome shotgun (WGS) entry which is preliminary data.</text>
</comment>
<dbReference type="Gene3D" id="2.40.100.10">
    <property type="entry name" value="Cyclophilin-like"/>
    <property type="match status" value="1"/>
</dbReference>
<proteinExistence type="predicted"/>
<dbReference type="InterPro" id="IPR029000">
    <property type="entry name" value="Cyclophilin-like_dom_sf"/>
</dbReference>
<dbReference type="EMBL" id="SPSB01000005">
    <property type="protein sequence ID" value="TFV92342.1"/>
    <property type="molecule type" value="Genomic_DNA"/>
</dbReference>
<feature type="domain" description="Carboxyltransferase" evidence="4">
    <location>
        <begin position="6"/>
        <end position="201"/>
    </location>
</feature>
<dbReference type="GO" id="GO:0016787">
    <property type="term" value="F:hydrolase activity"/>
    <property type="evidence" value="ECO:0007669"/>
    <property type="project" value="UniProtKB-KW"/>
</dbReference>
<name>A0A4Y9QL88_9BACT</name>
<dbReference type="GO" id="GO:0005524">
    <property type="term" value="F:ATP binding"/>
    <property type="evidence" value="ECO:0007669"/>
    <property type="project" value="UniProtKB-KW"/>
</dbReference>
<sequence>MVKLIPTLKKITPTWWEIQWKEEPSEQLLKTRIAINEWLTDQYGNDLLEVRQGYQCLSLIWNKPPSPEFKLSLPSIIPIENKEISTWKIPVCYGGKYGKDLKRLCEEKGIPEIEFIELHSKTSYRLEFYGFLPGFMYLSGLGESICFPRKQFPERVVEAGSVGIGGNQTGIYPIDSPGGWQLIGRTPVSVFSPFDSPPVQPQAGDHILFVPISEDEFEQLKNEAPSLKKV</sequence>
<dbReference type="RefSeq" id="WP_135076570.1">
    <property type="nucleotide sequence ID" value="NZ_SPSB01000005.1"/>
</dbReference>
<dbReference type="InterPro" id="IPR003833">
    <property type="entry name" value="CT_C_D"/>
</dbReference>
<evidence type="ECO:0000313" key="5">
    <source>
        <dbReference type="EMBL" id="TFV92342.1"/>
    </source>
</evidence>
<gene>
    <name evidence="5" type="ORF">E4S40_15975</name>
</gene>
<evidence type="ECO:0000256" key="1">
    <source>
        <dbReference type="ARBA" id="ARBA00022741"/>
    </source>
</evidence>
<keyword evidence="6" id="KW-1185">Reference proteome</keyword>
<keyword evidence="5" id="KW-0808">Transferase</keyword>
<dbReference type="SUPFAM" id="SSF50891">
    <property type="entry name" value="Cyclophilin-like"/>
    <property type="match status" value="1"/>
</dbReference>
<protein>
    <submittedName>
        <fullName evidence="5">Carboxyltransferase domain-containing protein</fullName>
    </submittedName>
</protein>